<dbReference type="PANTHER" id="PTHR45138">
    <property type="entry name" value="REGULATORY COMPONENTS OF SENSORY TRANSDUCTION SYSTEM"/>
    <property type="match status" value="1"/>
</dbReference>
<dbReference type="GO" id="GO:0043709">
    <property type="term" value="P:cell adhesion involved in single-species biofilm formation"/>
    <property type="evidence" value="ECO:0007669"/>
    <property type="project" value="TreeGrafter"/>
</dbReference>
<dbReference type="GO" id="GO:1902201">
    <property type="term" value="P:negative regulation of bacterial-type flagellum-dependent cell motility"/>
    <property type="evidence" value="ECO:0007669"/>
    <property type="project" value="TreeGrafter"/>
</dbReference>
<accession>A0A1D8GLE8</accession>
<dbReference type="NCBIfam" id="TIGR00254">
    <property type="entry name" value="GGDEF"/>
    <property type="match status" value="1"/>
</dbReference>
<dbReference type="Gene3D" id="3.30.70.270">
    <property type="match status" value="1"/>
</dbReference>
<name>A0A1D8GLE8_9FIRM</name>
<dbReference type="InterPro" id="IPR043128">
    <property type="entry name" value="Rev_trsase/Diguanyl_cyclase"/>
</dbReference>
<dbReference type="PROSITE" id="PS50887">
    <property type="entry name" value="GGDEF"/>
    <property type="match status" value="1"/>
</dbReference>
<dbReference type="STRING" id="1424294.Gferi_20670"/>
<keyword evidence="1" id="KW-0812">Transmembrane</keyword>
<dbReference type="RefSeq" id="WP_069979879.1">
    <property type="nucleotide sequence ID" value="NZ_CP017269.1"/>
</dbReference>
<organism evidence="3 4">
    <name type="scientific">Geosporobacter ferrireducens</name>
    <dbReference type="NCBI Taxonomy" id="1424294"/>
    <lineage>
        <taxon>Bacteria</taxon>
        <taxon>Bacillati</taxon>
        <taxon>Bacillota</taxon>
        <taxon>Clostridia</taxon>
        <taxon>Peptostreptococcales</taxon>
        <taxon>Thermotaleaceae</taxon>
        <taxon>Geosporobacter</taxon>
    </lineage>
</organism>
<dbReference type="InterPro" id="IPR050469">
    <property type="entry name" value="Diguanylate_Cyclase"/>
</dbReference>
<dbReference type="SUPFAM" id="SSF55073">
    <property type="entry name" value="Nucleotide cyclase"/>
    <property type="match status" value="1"/>
</dbReference>
<keyword evidence="4" id="KW-1185">Reference proteome</keyword>
<dbReference type="InterPro" id="IPR000160">
    <property type="entry name" value="GGDEF_dom"/>
</dbReference>
<protein>
    <recommendedName>
        <fullName evidence="2">GGDEF domain-containing protein</fullName>
    </recommendedName>
</protein>
<dbReference type="Pfam" id="PF01590">
    <property type="entry name" value="GAF"/>
    <property type="match status" value="1"/>
</dbReference>
<dbReference type="SUPFAM" id="SSF55781">
    <property type="entry name" value="GAF domain-like"/>
    <property type="match status" value="1"/>
</dbReference>
<feature type="transmembrane region" description="Helical" evidence="1">
    <location>
        <begin position="7"/>
        <end position="25"/>
    </location>
</feature>
<proteinExistence type="predicted"/>
<gene>
    <name evidence="3" type="ORF">Gferi_20670</name>
</gene>
<dbReference type="SMART" id="SM00065">
    <property type="entry name" value="GAF"/>
    <property type="match status" value="1"/>
</dbReference>
<dbReference type="GO" id="GO:0052621">
    <property type="term" value="F:diguanylate cyclase activity"/>
    <property type="evidence" value="ECO:0007669"/>
    <property type="project" value="TreeGrafter"/>
</dbReference>
<dbReference type="InterPro" id="IPR029787">
    <property type="entry name" value="Nucleotide_cyclase"/>
</dbReference>
<dbReference type="EMBL" id="CP017269">
    <property type="protein sequence ID" value="AOT71734.1"/>
    <property type="molecule type" value="Genomic_DNA"/>
</dbReference>
<dbReference type="InterPro" id="IPR003018">
    <property type="entry name" value="GAF"/>
</dbReference>
<feature type="transmembrane region" description="Helical" evidence="1">
    <location>
        <begin position="37"/>
        <end position="56"/>
    </location>
</feature>
<sequence length="421" mass="48634">MSKRQPIPFSIVLILLVSILFLIYLSLPVFGYTATKLHPAVTAIFVILPLWLNHLYHSKNFKKLNNQLSSMNILMRVNRELAKSNMLNEAMLEISNSIVSIHNLDELLQLVLEKAVSIIDSADKGSIIITNSDGKLEYRAIYGYDAESLTHITLSLEETFIHAYTKGESLRACIIKNPQAFNRKNMSETNLNKLNDAHALDIRATICAPIIVDKEFYGLINVDNIFDENAFREEEVRLMEYFANQVGIAIKNVRLFEKTLYLSRHDALTHTYNRHYFEELYTNLDKRAKRYAERYCICVIDLDELKQINDHFGHVVGDLAIKHFAKTLMENVRESDILSRLGGDEFVAVFLNSGFENTYQKIRQIREKLLNNPVCYEEHCFHVRFSFGISCFPEDSTEGRDLIKIADQRMYANKMKQKTTI</sequence>
<evidence type="ECO:0000256" key="1">
    <source>
        <dbReference type="SAM" id="Phobius"/>
    </source>
</evidence>
<feature type="domain" description="GGDEF" evidence="2">
    <location>
        <begin position="293"/>
        <end position="421"/>
    </location>
</feature>
<dbReference type="KEGG" id="gfe:Gferi_20670"/>
<evidence type="ECO:0000313" key="3">
    <source>
        <dbReference type="EMBL" id="AOT71734.1"/>
    </source>
</evidence>
<dbReference type="Pfam" id="PF00990">
    <property type="entry name" value="GGDEF"/>
    <property type="match status" value="1"/>
</dbReference>
<keyword evidence="1" id="KW-0472">Membrane</keyword>
<keyword evidence="1" id="KW-1133">Transmembrane helix</keyword>
<dbReference type="AlphaFoldDB" id="A0A1D8GLE8"/>
<dbReference type="Proteomes" id="UP000095743">
    <property type="component" value="Chromosome"/>
</dbReference>
<dbReference type="GO" id="GO:0005886">
    <property type="term" value="C:plasma membrane"/>
    <property type="evidence" value="ECO:0007669"/>
    <property type="project" value="TreeGrafter"/>
</dbReference>
<dbReference type="CDD" id="cd01949">
    <property type="entry name" value="GGDEF"/>
    <property type="match status" value="1"/>
</dbReference>
<reference evidence="3 4" key="1">
    <citation type="submission" date="2016-09" db="EMBL/GenBank/DDBJ databases">
        <title>Genomic analysis reveals versatility of anaerobic energy metabolism of Geosporobacter ferrireducens IRF9 of phylum Firmicutes.</title>
        <authorList>
            <person name="Kim S.-J."/>
        </authorList>
    </citation>
    <scope>NUCLEOTIDE SEQUENCE [LARGE SCALE GENOMIC DNA]</scope>
    <source>
        <strain evidence="3 4">IRF9</strain>
    </source>
</reference>
<dbReference type="Gene3D" id="3.30.450.40">
    <property type="match status" value="1"/>
</dbReference>
<dbReference type="OrthoDB" id="9805474at2"/>
<dbReference type="PANTHER" id="PTHR45138:SF6">
    <property type="entry name" value="DIGUANYLATE CYCLASE DGCN"/>
    <property type="match status" value="1"/>
</dbReference>
<evidence type="ECO:0000259" key="2">
    <source>
        <dbReference type="PROSITE" id="PS50887"/>
    </source>
</evidence>
<evidence type="ECO:0000313" key="4">
    <source>
        <dbReference type="Proteomes" id="UP000095743"/>
    </source>
</evidence>
<dbReference type="SMART" id="SM00267">
    <property type="entry name" value="GGDEF"/>
    <property type="match status" value="1"/>
</dbReference>
<dbReference type="InterPro" id="IPR029016">
    <property type="entry name" value="GAF-like_dom_sf"/>
</dbReference>